<dbReference type="EMBL" id="AILY01000019">
    <property type="protein sequence ID" value="EJF86071.1"/>
    <property type="molecule type" value="Genomic_DNA"/>
</dbReference>
<evidence type="ECO:0000313" key="1">
    <source>
        <dbReference type="EMBL" id="EJF86071.1"/>
    </source>
</evidence>
<dbReference type="HOGENOM" id="CLU_200991_0_0_5"/>
<dbReference type="AlphaFoldDB" id="J0QKE2"/>
<dbReference type="STRING" id="1094556.MCY_00908"/>
<organism evidence="1 2">
    <name type="scientific">Bartonella rattimassiliensis 15908</name>
    <dbReference type="NCBI Taxonomy" id="1094556"/>
    <lineage>
        <taxon>Bacteria</taxon>
        <taxon>Pseudomonadati</taxon>
        <taxon>Pseudomonadota</taxon>
        <taxon>Alphaproteobacteria</taxon>
        <taxon>Hyphomicrobiales</taxon>
        <taxon>Bartonellaceae</taxon>
        <taxon>Bartonella</taxon>
    </lineage>
</organism>
<reference evidence="1 2" key="1">
    <citation type="submission" date="2012-03" db="EMBL/GenBank/DDBJ databases">
        <title>The Genome Sequence of Bartonella rattimassiliensis 15908.</title>
        <authorList>
            <consortium name="The Broad Institute Genome Sequencing Platform"/>
            <consortium name="The Broad Institute Genome Sequencing Center for Infectious Disease"/>
            <person name="Feldgarden M."/>
            <person name="Kirby J."/>
            <person name="Kosoy M."/>
            <person name="Birtles R."/>
            <person name="Probert W.S."/>
            <person name="Chiaraviglio L."/>
            <person name="Young S.K."/>
            <person name="Zeng Q."/>
            <person name="Gargeya S."/>
            <person name="Fitzgerald M."/>
            <person name="Haas B."/>
            <person name="Abouelleil A."/>
            <person name="Alvarado L."/>
            <person name="Arachchi H.M."/>
            <person name="Berlin A."/>
            <person name="Chapman S.B."/>
            <person name="Gearin G."/>
            <person name="Goldberg J."/>
            <person name="Griggs A."/>
            <person name="Gujja S."/>
            <person name="Hansen M."/>
            <person name="Heiman D."/>
            <person name="Howarth C."/>
            <person name="Larimer J."/>
            <person name="Lui A."/>
            <person name="MacDonald P.J.P."/>
            <person name="McCowen C."/>
            <person name="Montmayeur A."/>
            <person name="Murphy C."/>
            <person name="Neiman D."/>
            <person name="Pearson M."/>
            <person name="Priest M."/>
            <person name="Roberts A."/>
            <person name="Saif S."/>
            <person name="Shea T."/>
            <person name="Sisk P."/>
            <person name="Stolte C."/>
            <person name="Sykes S."/>
            <person name="Wortman J."/>
            <person name="Nusbaum C."/>
            <person name="Birren B."/>
        </authorList>
    </citation>
    <scope>NUCLEOTIDE SEQUENCE [LARGE SCALE GENOMIC DNA]</scope>
    <source>
        <strain evidence="1 2">15908</strain>
    </source>
</reference>
<protein>
    <submittedName>
        <fullName evidence="1">Uncharacterized protein</fullName>
    </submittedName>
</protein>
<accession>J0QKE2</accession>
<gene>
    <name evidence="1" type="ORF">MCY_00908</name>
</gene>
<dbReference type="Proteomes" id="UP000001077">
    <property type="component" value="Unassembled WGS sequence"/>
</dbReference>
<comment type="caution">
    <text evidence="1">The sequence shown here is derived from an EMBL/GenBank/DDBJ whole genome shotgun (WGS) entry which is preliminary data.</text>
</comment>
<dbReference type="PATRIC" id="fig|1094556.3.peg.1038"/>
<evidence type="ECO:0000313" key="2">
    <source>
        <dbReference type="Proteomes" id="UP000001077"/>
    </source>
</evidence>
<name>J0QKE2_9HYPH</name>
<sequence>MMCSFKLENKTPLNDNGSLNDKTCLEVIPYKQALQQNGWGGNKAYHGGSFTRRAF</sequence>
<proteinExistence type="predicted"/>
<keyword evidence="2" id="KW-1185">Reference proteome</keyword>